<evidence type="ECO:0000313" key="3">
    <source>
        <dbReference type="EMBL" id="NDP48674.1"/>
    </source>
</evidence>
<dbReference type="AlphaFoldDB" id="A0A7C9KAR8"/>
<reference evidence="3 4" key="1">
    <citation type="submission" date="2019-09" db="EMBL/GenBank/DDBJ databases">
        <title>H2 Metabolism Revealed by Metagenomic Analysis in Subglacial Sediment of East Antarctica.</title>
        <authorList>
            <person name="Yang Z."/>
            <person name="Zhang Y."/>
            <person name="Lv Y."/>
            <person name="Yan W."/>
            <person name="Xiao X."/>
            <person name="Sun B."/>
            <person name="Ma H."/>
        </authorList>
    </citation>
    <scope>NUCLEOTIDE SEQUENCE [LARGE SCALE GENOMIC DNA]</scope>
    <source>
        <strain evidence="3">Bin2_2</strain>
    </source>
</reference>
<dbReference type="PANTHER" id="PTHR30327:SF1">
    <property type="entry name" value="UPF0301 PROTEIN YQGE"/>
    <property type="match status" value="1"/>
</dbReference>
<name>A0A7C9KAR8_9PROT</name>
<dbReference type="Pfam" id="PF02622">
    <property type="entry name" value="DUF179"/>
    <property type="match status" value="1"/>
</dbReference>
<sequence>METVNLTHNFLIAMPGMVDPNFHGSLTYICDHSEQGALGVVVNRPIDLDLSTLFDQIGLTLPEHLRDKIVYFGGPVQTERGFVLHTPPHTFSSTLTVKDIVSLTTSKDVLEAVSQDVGPEKFMVSLGYAGWAAGQLEEEIKQNAWLSVAADPQVIFDLMPEERLPAAMKLLGIDFASLSDEAGHA</sequence>
<dbReference type="HAMAP" id="MF_00758">
    <property type="entry name" value="UPF0301"/>
    <property type="match status" value="1"/>
</dbReference>
<protein>
    <recommendedName>
        <fullName evidence="2">UPF0301 protein GZ085_09855</fullName>
    </recommendedName>
</protein>
<dbReference type="NCBIfam" id="NF001266">
    <property type="entry name" value="PRK00228.1-1"/>
    <property type="match status" value="1"/>
</dbReference>
<organism evidence="3 4">
    <name type="scientific">Sulfuriferula multivorans</name>
    <dbReference type="NCBI Taxonomy" id="1559896"/>
    <lineage>
        <taxon>Bacteria</taxon>
        <taxon>Pseudomonadati</taxon>
        <taxon>Pseudomonadota</taxon>
        <taxon>Betaproteobacteria</taxon>
        <taxon>Nitrosomonadales</taxon>
        <taxon>Sulfuricellaceae</taxon>
        <taxon>Sulfuriferula</taxon>
    </lineage>
</organism>
<dbReference type="Gene3D" id="3.40.1740.10">
    <property type="entry name" value="VC0467-like"/>
    <property type="match status" value="1"/>
</dbReference>
<dbReference type="GO" id="GO:0005829">
    <property type="term" value="C:cytosol"/>
    <property type="evidence" value="ECO:0007669"/>
    <property type="project" value="TreeGrafter"/>
</dbReference>
<dbReference type="Proteomes" id="UP000483432">
    <property type="component" value="Unassembled WGS sequence"/>
</dbReference>
<proteinExistence type="inferred from homology"/>
<dbReference type="SUPFAM" id="SSF143456">
    <property type="entry name" value="VC0467-like"/>
    <property type="match status" value="1"/>
</dbReference>
<evidence type="ECO:0000256" key="1">
    <source>
        <dbReference type="ARBA" id="ARBA00009600"/>
    </source>
</evidence>
<accession>A0A7C9KAR8</accession>
<dbReference type="EMBL" id="JAAFGW010000145">
    <property type="protein sequence ID" value="NDP48674.1"/>
    <property type="molecule type" value="Genomic_DNA"/>
</dbReference>
<evidence type="ECO:0000313" key="4">
    <source>
        <dbReference type="Proteomes" id="UP000483432"/>
    </source>
</evidence>
<dbReference type="PANTHER" id="PTHR30327">
    <property type="entry name" value="UNCHARACTERIZED PROTEIN YQGE"/>
    <property type="match status" value="1"/>
</dbReference>
<comment type="caution">
    <text evidence="3">The sequence shown here is derived from an EMBL/GenBank/DDBJ whole genome shotgun (WGS) entry which is preliminary data.</text>
</comment>
<dbReference type="InterPro" id="IPR003774">
    <property type="entry name" value="AlgH-like"/>
</dbReference>
<gene>
    <name evidence="3" type="ORF">GZ085_09855</name>
</gene>
<comment type="similarity">
    <text evidence="1 2">Belongs to the UPF0301 (AlgH) family.</text>
</comment>
<evidence type="ECO:0000256" key="2">
    <source>
        <dbReference type="HAMAP-Rule" id="MF_00758"/>
    </source>
</evidence>